<reference evidence="1 2" key="1">
    <citation type="submission" date="2015-10" db="EMBL/GenBank/DDBJ databases">
        <authorList>
            <person name="Gilbert D.G."/>
        </authorList>
    </citation>
    <scope>NUCLEOTIDE SEQUENCE [LARGE SCALE GENOMIC DNA]</scope>
    <source>
        <strain evidence="2">HZ-22</strain>
    </source>
</reference>
<dbReference type="STRING" id="1736674.APS56_04825"/>
<accession>A0A0P0CJG5</accession>
<dbReference type="KEGG" id="ahz:APS56_04825"/>
<dbReference type="RefSeq" id="WP_054725385.1">
    <property type="nucleotide sequence ID" value="NZ_CP012898.1"/>
</dbReference>
<organism evidence="1 2">
    <name type="scientific">Pseudalgibacter alginicilyticus</name>
    <dbReference type="NCBI Taxonomy" id="1736674"/>
    <lineage>
        <taxon>Bacteria</taxon>
        <taxon>Pseudomonadati</taxon>
        <taxon>Bacteroidota</taxon>
        <taxon>Flavobacteriia</taxon>
        <taxon>Flavobacteriales</taxon>
        <taxon>Flavobacteriaceae</taxon>
        <taxon>Pseudalgibacter</taxon>
    </lineage>
</organism>
<evidence type="ECO:0000313" key="1">
    <source>
        <dbReference type="EMBL" id="ALJ04503.1"/>
    </source>
</evidence>
<sequence length="63" mass="7321">MKIQVWSLTTNSFAAISKTQYLLSEKEKLNFQGKYREADKLKLKDIEIPENAKTTKKKINGIF</sequence>
<proteinExistence type="predicted"/>
<dbReference type="EMBL" id="CP012898">
    <property type="protein sequence ID" value="ALJ04503.1"/>
    <property type="molecule type" value="Genomic_DNA"/>
</dbReference>
<dbReference type="AlphaFoldDB" id="A0A0P0CJG5"/>
<gene>
    <name evidence="1" type="ORF">APS56_04825</name>
</gene>
<evidence type="ECO:0000313" key="2">
    <source>
        <dbReference type="Proteomes" id="UP000057981"/>
    </source>
</evidence>
<protein>
    <submittedName>
        <fullName evidence="1">Uncharacterized protein</fullName>
    </submittedName>
</protein>
<dbReference type="Proteomes" id="UP000057981">
    <property type="component" value="Chromosome"/>
</dbReference>
<keyword evidence="2" id="KW-1185">Reference proteome</keyword>
<name>A0A0P0CJG5_9FLAO</name>